<evidence type="ECO:0000313" key="1">
    <source>
        <dbReference type="EMBL" id="KAG2850395.1"/>
    </source>
</evidence>
<gene>
    <name evidence="1" type="ORF">PC113_g16826</name>
    <name evidence="2" type="ORF">PC115_g16178</name>
    <name evidence="3" type="ORF">PC117_g17886</name>
</gene>
<evidence type="ECO:0000313" key="4">
    <source>
        <dbReference type="Proteomes" id="UP000736787"/>
    </source>
</evidence>
<reference evidence="3" key="1">
    <citation type="submission" date="2018-10" db="EMBL/GenBank/DDBJ databases">
        <title>Effector identification in a new, highly contiguous assembly of the strawberry crown rot pathogen Phytophthora cactorum.</title>
        <authorList>
            <person name="Armitage A.D."/>
            <person name="Nellist C.F."/>
            <person name="Bates H."/>
            <person name="Vickerstaff R.J."/>
            <person name="Harrison R.J."/>
        </authorList>
    </citation>
    <scope>NUCLEOTIDE SEQUENCE</scope>
    <source>
        <strain evidence="1">15-7</strain>
        <strain evidence="2">4032</strain>
        <strain evidence="3">4040</strain>
    </source>
</reference>
<accession>A0A8T1C4X8</accession>
<evidence type="ECO:0000313" key="2">
    <source>
        <dbReference type="EMBL" id="KAG2900502.1"/>
    </source>
</evidence>
<comment type="caution">
    <text evidence="3">The sequence shown here is derived from an EMBL/GenBank/DDBJ whole genome shotgun (WGS) entry which is preliminary data.</text>
</comment>
<dbReference type="EMBL" id="RCMG01000690">
    <property type="protein sequence ID" value="KAG2850395.1"/>
    <property type="molecule type" value="Genomic_DNA"/>
</dbReference>
<dbReference type="Proteomes" id="UP000736787">
    <property type="component" value="Unassembled WGS sequence"/>
</dbReference>
<proteinExistence type="predicted"/>
<evidence type="ECO:0000313" key="3">
    <source>
        <dbReference type="EMBL" id="KAG2915918.1"/>
    </source>
</evidence>
<name>A0A8T1C4X8_9STRA</name>
<dbReference type="AlphaFoldDB" id="A0A8T1C4X8"/>
<protein>
    <submittedName>
        <fullName evidence="3">Uncharacterized protein</fullName>
    </submittedName>
</protein>
<dbReference type="EMBL" id="RCMI01000695">
    <property type="protein sequence ID" value="KAG2900502.1"/>
    <property type="molecule type" value="Genomic_DNA"/>
</dbReference>
<sequence length="77" mass="8414">MAFFGMQNTSAFEACLGSGVVVVDTSPKPARSTRPTSIAARRKRLDHVAKLGGGEHHELLRQQPSIHIDNNKERAFA</sequence>
<dbReference type="Proteomes" id="UP000774804">
    <property type="component" value="Unassembled WGS sequence"/>
</dbReference>
<dbReference type="EMBL" id="RCMK01000693">
    <property type="protein sequence ID" value="KAG2915918.1"/>
    <property type="molecule type" value="Genomic_DNA"/>
</dbReference>
<dbReference type="Proteomes" id="UP000735874">
    <property type="component" value="Unassembled WGS sequence"/>
</dbReference>
<organism evidence="3 4">
    <name type="scientific">Phytophthora cactorum</name>
    <dbReference type="NCBI Taxonomy" id="29920"/>
    <lineage>
        <taxon>Eukaryota</taxon>
        <taxon>Sar</taxon>
        <taxon>Stramenopiles</taxon>
        <taxon>Oomycota</taxon>
        <taxon>Peronosporomycetes</taxon>
        <taxon>Peronosporales</taxon>
        <taxon>Peronosporaceae</taxon>
        <taxon>Phytophthora</taxon>
    </lineage>
</organism>